<dbReference type="GO" id="GO:0016491">
    <property type="term" value="F:oxidoreductase activity"/>
    <property type="evidence" value="ECO:0007669"/>
    <property type="project" value="UniProtKB-KW"/>
</dbReference>
<dbReference type="InterPro" id="IPR006094">
    <property type="entry name" value="Oxid_FAD_bind_N"/>
</dbReference>
<keyword evidence="3" id="KW-0274">FAD</keyword>
<dbReference type="InterPro" id="IPR050416">
    <property type="entry name" value="FAD-linked_Oxidoreductase"/>
</dbReference>
<evidence type="ECO:0000313" key="7">
    <source>
        <dbReference type="Proteomes" id="UP000699042"/>
    </source>
</evidence>
<reference evidence="6" key="1">
    <citation type="submission" date="2021-05" db="EMBL/GenBank/DDBJ databases">
        <title>Comparative genomics of three Colletotrichum scovillei strains and genetic complementation revealed genes involved fungal growth and virulence on chili pepper.</title>
        <authorList>
            <person name="Hsieh D.-K."/>
            <person name="Chuang S.-C."/>
            <person name="Chen C.-Y."/>
            <person name="Chao Y.-T."/>
            <person name="Lu M.-Y.J."/>
            <person name="Lee M.-H."/>
            <person name="Shih M.-C."/>
        </authorList>
    </citation>
    <scope>NUCLEOTIDE SEQUENCE</scope>
    <source>
        <strain evidence="6">Coll-153</strain>
    </source>
</reference>
<name>A0A9P7REL7_9PEZI</name>
<proteinExistence type="inferred from homology"/>
<organism evidence="6 7">
    <name type="scientific">Colletotrichum scovillei</name>
    <dbReference type="NCBI Taxonomy" id="1209932"/>
    <lineage>
        <taxon>Eukaryota</taxon>
        <taxon>Fungi</taxon>
        <taxon>Dikarya</taxon>
        <taxon>Ascomycota</taxon>
        <taxon>Pezizomycotina</taxon>
        <taxon>Sordariomycetes</taxon>
        <taxon>Hypocreomycetidae</taxon>
        <taxon>Glomerellales</taxon>
        <taxon>Glomerellaceae</taxon>
        <taxon>Colletotrichum</taxon>
        <taxon>Colletotrichum acutatum species complex</taxon>
    </lineage>
</organism>
<evidence type="ECO:0000256" key="2">
    <source>
        <dbReference type="ARBA" id="ARBA00022630"/>
    </source>
</evidence>
<dbReference type="InterPro" id="IPR036318">
    <property type="entry name" value="FAD-bd_PCMH-like_sf"/>
</dbReference>
<sequence>MPLSPVKMMVTKEQITSFILALGLTQDKATQIHKRSEIGCNYTEEVLMILYPQNVFLPESSEYSTWISKYFFESGSRPRLNASAVFTPENTEQVASGVKIFEFFQRQFAIRGLGFTSNPGAAGIEDGVLLALEKMNNISLTPSKDVASLGPGNNWGRVYSTLENQGVTVTGGELAVVGISGLLIGNGFGSFLGSRGFSSADIANFEVVLSGGKVVNANASENSDLWWALKGGSNNFGIVTRFDMNTFPLPNGIFSGTISYDLSQANAALDAFYEIQTGALLDDPQLVVTCMEMIIPAIKLTTIDLTSFTGKVNFTGSYPTALQPLIDVGPIATNFSRNTLTVEASKAVTPEFLAVYTQRIGRGNVNIKADQELYKEISELFFSHYASSTLADHTIGFSWNPVTPHAVQESNRKGGNTGGWQEVDQNSLNLRTSWGNADDDSVALQMDADFLAKATELARKRNALMPNQWMNNAAETADVISTYGEENVKKLKAISQKYDKEGTFQRLVPGGYKLGAWIIPESCPVVDM</sequence>
<dbReference type="InterPro" id="IPR016166">
    <property type="entry name" value="FAD-bd_PCMH"/>
</dbReference>
<dbReference type="Pfam" id="PF01565">
    <property type="entry name" value="FAD_binding_4"/>
    <property type="match status" value="1"/>
</dbReference>
<evidence type="ECO:0000256" key="3">
    <source>
        <dbReference type="ARBA" id="ARBA00022827"/>
    </source>
</evidence>
<evidence type="ECO:0000256" key="1">
    <source>
        <dbReference type="ARBA" id="ARBA00005466"/>
    </source>
</evidence>
<evidence type="ECO:0000256" key="4">
    <source>
        <dbReference type="ARBA" id="ARBA00023002"/>
    </source>
</evidence>
<dbReference type="SUPFAM" id="SSF56176">
    <property type="entry name" value="FAD-binding/transporter-associated domain-like"/>
    <property type="match status" value="1"/>
</dbReference>
<keyword evidence="2" id="KW-0285">Flavoprotein</keyword>
<keyword evidence="4" id="KW-0560">Oxidoreductase</keyword>
<dbReference type="Proteomes" id="UP000699042">
    <property type="component" value="Unassembled WGS sequence"/>
</dbReference>
<comment type="caution">
    <text evidence="6">The sequence shown here is derived from an EMBL/GenBank/DDBJ whole genome shotgun (WGS) entry which is preliminary data.</text>
</comment>
<dbReference type="EMBL" id="JAESDN010000002">
    <property type="protein sequence ID" value="KAG7055893.1"/>
    <property type="molecule type" value="Genomic_DNA"/>
</dbReference>
<evidence type="ECO:0000259" key="5">
    <source>
        <dbReference type="PROSITE" id="PS51387"/>
    </source>
</evidence>
<dbReference type="PROSITE" id="PS51387">
    <property type="entry name" value="FAD_PCMH"/>
    <property type="match status" value="1"/>
</dbReference>
<evidence type="ECO:0000313" key="6">
    <source>
        <dbReference type="EMBL" id="KAG7055893.1"/>
    </source>
</evidence>
<feature type="domain" description="FAD-binding PCMH-type" evidence="5">
    <location>
        <begin position="78"/>
        <end position="249"/>
    </location>
</feature>
<protein>
    <submittedName>
        <fullName evidence="6">Mitomycin radical oxidase</fullName>
    </submittedName>
</protein>
<dbReference type="Gene3D" id="3.30.465.10">
    <property type="match status" value="1"/>
</dbReference>
<dbReference type="AlphaFoldDB" id="A0A9P7REL7"/>
<dbReference type="InterPro" id="IPR016169">
    <property type="entry name" value="FAD-bd_PCMH_sub2"/>
</dbReference>
<keyword evidence="7" id="KW-1185">Reference proteome</keyword>
<gene>
    <name evidence="6" type="ORF">JMJ77_008344</name>
</gene>
<dbReference type="PANTHER" id="PTHR42973">
    <property type="entry name" value="BINDING OXIDOREDUCTASE, PUTATIVE (AFU_ORTHOLOGUE AFUA_1G17690)-RELATED"/>
    <property type="match status" value="1"/>
</dbReference>
<dbReference type="GO" id="GO:0071949">
    <property type="term" value="F:FAD binding"/>
    <property type="evidence" value="ECO:0007669"/>
    <property type="project" value="InterPro"/>
</dbReference>
<comment type="similarity">
    <text evidence="1">Belongs to the oxygen-dependent FAD-linked oxidoreductase family.</text>
</comment>
<accession>A0A9P7REL7</accession>
<dbReference type="PANTHER" id="PTHR42973:SF54">
    <property type="entry name" value="FAD-BINDING PCMH-TYPE DOMAIN-CONTAINING PROTEIN"/>
    <property type="match status" value="1"/>
</dbReference>